<evidence type="ECO:0000313" key="2">
    <source>
        <dbReference type="Proteomes" id="UP001054252"/>
    </source>
</evidence>
<protein>
    <submittedName>
        <fullName evidence="1">Uncharacterized protein</fullName>
    </submittedName>
</protein>
<evidence type="ECO:0000313" key="1">
    <source>
        <dbReference type="EMBL" id="GKV15112.1"/>
    </source>
</evidence>
<dbReference type="EMBL" id="BPVZ01000042">
    <property type="protein sequence ID" value="GKV15112.1"/>
    <property type="molecule type" value="Genomic_DNA"/>
</dbReference>
<gene>
    <name evidence="1" type="ORF">SLEP1_g25912</name>
</gene>
<accession>A0AAV5JUV9</accession>
<sequence length="35" mass="4285">MILCINRRRKRNNFCRHLVDIHIQTLLGCFIRMSI</sequence>
<dbReference type="AlphaFoldDB" id="A0AAV5JUV9"/>
<organism evidence="1 2">
    <name type="scientific">Rubroshorea leprosula</name>
    <dbReference type="NCBI Taxonomy" id="152421"/>
    <lineage>
        <taxon>Eukaryota</taxon>
        <taxon>Viridiplantae</taxon>
        <taxon>Streptophyta</taxon>
        <taxon>Embryophyta</taxon>
        <taxon>Tracheophyta</taxon>
        <taxon>Spermatophyta</taxon>
        <taxon>Magnoliopsida</taxon>
        <taxon>eudicotyledons</taxon>
        <taxon>Gunneridae</taxon>
        <taxon>Pentapetalae</taxon>
        <taxon>rosids</taxon>
        <taxon>malvids</taxon>
        <taxon>Malvales</taxon>
        <taxon>Dipterocarpaceae</taxon>
        <taxon>Rubroshorea</taxon>
    </lineage>
</organism>
<name>A0AAV5JUV9_9ROSI</name>
<dbReference type="Proteomes" id="UP001054252">
    <property type="component" value="Unassembled WGS sequence"/>
</dbReference>
<keyword evidence="2" id="KW-1185">Reference proteome</keyword>
<comment type="caution">
    <text evidence="1">The sequence shown here is derived from an EMBL/GenBank/DDBJ whole genome shotgun (WGS) entry which is preliminary data.</text>
</comment>
<proteinExistence type="predicted"/>
<reference evidence="1 2" key="1">
    <citation type="journal article" date="2021" name="Commun. Biol.">
        <title>The genome of Shorea leprosula (Dipterocarpaceae) highlights the ecological relevance of drought in aseasonal tropical rainforests.</title>
        <authorList>
            <person name="Ng K.K.S."/>
            <person name="Kobayashi M.J."/>
            <person name="Fawcett J.A."/>
            <person name="Hatakeyama M."/>
            <person name="Paape T."/>
            <person name="Ng C.H."/>
            <person name="Ang C.C."/>
            <person name="Tnah L.H."/>
            <person name="Lee C.T."/>
            <person name="Nishiyama T."/>
            <person name="Sese J."/>
            <person name="O'Brien M.J."/>
            <person name="Copetti D."/>
            <person name="Mohd Noor M.I."/>
            <person name="Ong R.C."/>
            <person name="Putra M."/>
            <person name="Sireger I.Z."/>
            <person name="Indrioko S."/>
            <person name="Kosugi Y."/>
            <person name="Izuno A."/>
            <person name="Isagi Y."/>
            <person name="Lee S.L."/>
            <person name="Shimizu K.K."/>
        </authorList>
    </citation>
    <scope>NUCLEOTIDE SEQUENCE [LARGE SCALE GENOMIC DNA]</scope>
    <source>
        <strain evidence="1">214</strain>
    </source>
</reference>